<dbReference type="Pfam" id="PF13279">
    <property type="entry name" value="4HBT_2"/>
    <property type="match status" value="1"/>
</dbReference>
<dbReference type="PANTHER" id="PTHR31793:SF27">
    <property type="entry name" value="NOVEL THIOESTERASE SUPERFAMILY DOMAIN AND SAPOSIN A-TYPE DOMAIN CONTAINING PROTEIN (0610012H03RIK)"/>
    <property type="match status" value="1"/>
</dbReference>
<comment type="similarity">
    <text evidence="1">Belongs to the 4-hydroxybenzoyl-CoA thioesterase family.</text>
</comment>
<evidence type="ECO:0000256" key="2">
    <source>
        <dbReference type="ARBA" id="ARBA00022801"/>
    </source>
</evidence>
<proteinExistence type="inferred from homology"/>
<dbReference type="PANTHER" id="PTHR31793">
    <property type="entry name" value="4-HYDROXYBENZOYL-COA THIOESTERASE FAMILY MEMBER"/>
    <property type="match status" value="1"/>
</dbReference>
<sequence>MVSRPAPGTRADYTAFSVITTRWLDNDTYGHMNNAMHYQLFDTAVNGHLIEQGVLDLKTSPTVFLVVETGCVYHGELAFPDVIHAGIRVARLGGSSVHYEIGLFRNDDDTAAAEGRFVHVNVDRVTRRPLPIADEARAVLEALMKAA</sequence>
<evidence type="ECO:0000313" key="4">
    <source>
        <dbReference type="Proteomes" id="UP000027746"/>
    </source>
</evidence>
<keyword evidence="2" id="KW-0378">Hydrolase</keyword>
<dbReference type="InterPro" id="IPR029069">
    <property type="entry name" value="HotDog_dom_sf"/>
</dbReference>
<dbReference type="Gene3D" id="3.10.129.10">
    <property type="entry name" value="Hotdog Thioesterase"/>
    <property type="match status" value="1"/>
</dbReference>
<dbReference type="OrthoDB" id="9799036at2"/>
<dbReference type="Proteomes" id="UP000027746">
    <property type="component" value="Unassembled WGS sequence"/>
</dbReference>
<dbReference type="CDD" id="cd00586">
    <property type="entry name" value="4HBT"/>
    <property type="match status" value="1"/>
</dbReference>
<name>A0A073JDC5_9RHOB</name>
<evidence type="ECO:0000256" key="1">
    <source>
        <dbReference type="ARBA" id="ARBA00005953"/>
    </source>
</evidence>
<dbReference type="GO" id="GO:0047617">
    <property type="term" value="F:fatty acyl-CoA hydrolase activity"/>
    <property type="evidence" value="ECO:0007669"/>
    <property type="project" value="TreeGrafter"/>
</dbReference>
<protein>
    <submittedName>
        <fullName evidence="3">Thioesterase</fullName>
    </submittedName>
</protein>
<keyword evidence="4" id="KW-1185">Reference proteome</keyword>
<organism evidence="3 4">
    <name type="scientific">Pseudosulfitobacter pseudonitzschiae</name>
    <dbReference type="NCBI Taxonomy" id="1402135"/>
    <lineage>
        <taxon>Bacteria</taxon>
        <taxon>Pseudomonadati</taxon>
        <taxon>Pseudomonadota</taxon>
        <taxon>Alphaproteobacteria</taxon>
        <taxon>Rhodobacterales</taxon>
        <taxon>Roseobacteraceae</taxon>
        <taxon>Pseudosulfitobacter</taxon>
    </lineage>
</organism>
<dbReference type="AlphaFoldDB" id="A0A073JDC5"/>
<dbReference type="InterPro" id="IPR050563">
    <property type="entry name" value="4-hydroxybenzoyl-CoA_TE"/>
</dbReference>
<dbReference type="GeneID" id="68869532"/>
<dbReference type="EMBL" id="JAMD01000005">
    <property type="protein sequence ID" value="KEJ95727.1"/>
    <property type="molecule type" value="Genomic_DNA"/>
</dbReference>
<gene>
    <name evidence="3" type="ORF">SUH3_19645</name>
</gene>
<comment type="caution">
    <text evidence="3">The sequence shown here is derived from an EMBL/GenBank/DDBJ whole genome shotgun (WGS) entry which is preliminary data.</text>
</comment>
<evidence type="ECO:0000313" key="3">
    <source>
        <dbReference type="EMBL" id="KEJ95727.1"/>
    </source>
</evidence>
<dbReference type="SUPFAM" id="SSF54637">
    <property type="entry name" value="Thioesterase/thiol ester dehydrase-isomerase"/>
    <property type="match status" value="1"/>
</dbReference>
<dbReference type="RefSeq" id="WP_037925920.1">
    <property type="nucleotide sequence ID" value="NZ_CP054599.1"/>
</dbReference>
<accession>A0A073JDC5</accession>
<reference evidence="3 4" key="1">
    <citation type="submission" date="2014-01" db="EMBL/GenBank/DDBJ databases">
        <title>Sulfitobacter sp. H3 (MCCC 1A00686) Genome Sequencing.</title>
        <authorList>
            <person name="Lai Q."/>
            <person name="Hong Z."/>
        </authorList>
    </citation>
    <scope>NUCLEOTIDE SEQUENCE [LARGE SCALE GENOMIC DNA]</scope>
    <source>
        <strain evidence="3 4">H3</strain>
    </source>
</reference>